<dbReference type="Proteomes" id="UP000315783">
    <property type="component" value="Unassembled WGS sequence"/>
</dbReference>
<keyword evidence="2" id="KW-1185">Reference proteome</keyword>
<organism evidence="1 2">
    <name type="scientific">Cordyceps javanica</name>
    <dbReference type="NCBI Taxonomy" id="43265"/>
    <lineage>
        <taxon>Eukaryota</taxon>
        <taxon>Fungi</taxon>
        <taxon>Dikarya</taxon>
        <taxon>Ascomycota</taxon>
        <taxon>Pezizomycotina</taxon>
        <taxon>Sordariomycetes</taxon>
        <taxon>Hypocreomycetidae</taxon>
        <taxon>Hypocreales</taxon>
        <taxon>Cordycipitaceae</taxon>
        <taxon>Cordyceps</taxon>
    </lineage>
</organism>
<proteinExistence type="predicted"/>
<gene>
    <name evidence="1" type="ORF">IF1G_10873</name>
</gene>
<evidence type="ECO:0000313" key="1">
    <source>
        <dbReference type="EMBL" id="TQV90394.1"/>
    </source>
</evidence>
<evidence type="ECO:0000313" key="2">
    <source>
        <dbReference type="Proteomes" id="UP000315783"/>
    </source>
</evidence>
<sequence length="145" mass="16981">MGSALQYFRVSHESLRKSPVEAQAGIRSPLRIPSAARRGFLNASQLKNVKGTVQIFSDPILRRSHIGLRFDVNRRPRCCPKSFHRQRQRLPTMERWTGNLWTAKRPHTIEHRLLPLHKDLYTTHWGHLYQNPPDKRGFRQKTDAP</sequence>
<comment type="caution">
    <text evidence="1">The sequence shown here is derived from an EMBL/GenBank/DDBJ whole genome shotgun (WGS) entry which is preliminary data.</text>
</comment>
<name>A0A545VJS8_9HYPO</name>
<dbReference type="EMBL" id="SPUK01000027">
    <property type="protein sequence ID" value="TQV90394.1"/>
    <property type="molecule type" value="Genomic_DNA"/>
</dbReference>
<reference evidence="1 2" key="1">
    <citation type="journal article" date="2019" name="Appl. Microbiol. Biotechnol.">
        <title>Genome sequence of Isaria javanica and comparative genome analysis insights into family S53 peptidase evolution in fungal entomopathogens.</title>
        <authorList>
            <person name="Lin R."/>
            <person name="Zhang X."/>
            <person name="Xin B."/>
            <person name="Zou M."/>
            <person name="Gao Y."/>
            <person name="Qin F."/>
            <person name="Hu Q."/>
            <person name="Xie B."/>
            <person name="Cheng X."/>
        </authorList>
    </citation>
    <scope>NUCLEOTIDE SEQUENCE [LARGE SCALE GENOMIC DNA]</scope>
    <source>
        <strain evidence="1 2">IJ1G</strain>
    </source>
</reference>
<accession>A0A545VJS8</accession>
<dbReference type="AlphaFoldDB" id="A0A545VJS8"/>
<protein>
    <submittedName>
        <fullName evidence="1">Uncharacterized protein</fullName>
    </submittedName>
</protein>